<dbReference type="EMBL" id="JBFTEZ010000001">
    <property type="protein sequence ID" value="MEX6462823.1"/>
    <property type="molecule type" value="Genomic_DNA"/>
</dbReference>
<gene>
    <name evidence="2" type="ORF">AB6N35_00390</name>
</gene>
<proteinExistence type="predicted"/>
<reference evidence="3" key="1">
    <citation type="submission" date="2024-07" db="EMBL/GenBank/DDBJ databases">
        <title>Pseudomonas strain that inhibits Aeromonas fish pathogens.</title>
        <authorList>
            <person name="Wildschutte H."/>
        </authorList>
    </citation>
    <scope>NUCLEOTIDE SEQUENCE [LARGE SCALE GENOMIC DNA]</scope>
    <source>
        <strain evidence="3">n60</strain>
    </source>
</reference>
<feature type="transmembrane region" description="Helical" evidence="1">
    <location>
        <begin position="66"/>
        <end position="85"/>
    </location>
</feature>
<keyword evidence="1" id="KW-0812">Transmembrane</keyword>
<evidence type="ECO:0000313" key="3">
    <source>
        <dbReference type="Proteomes" id="UP001560293"/>
    </source>
</evidence>
<name>A0ABV3YD75_9ACTN</name>
<sequence length="97" mass="9208">MDPTIIGLTLSVSAYCAIAVTVMVATLAARGHPIGRPGQFVGIASGVTGLGLSGVAVLASSAILPIVAGGAIGAGLIGGGLGWVLSETVKALPAGND</sequence>
<accession>A0ABV3YD75</accession>
<feature type="transmembrane region" description="Helical" evidence="1">
    <location>
        <begin position="40"/>
        <end position="60"/>
    </location>
</feature>
<protein>
    <submittedName>
        <fullName evidence="2">Uncharacterized protein</fullName>
    </submittedName>
</protein>
<evidence type="ECO:0000256" key="1">
    <source>
        <dbReference type="SAM" id="Phobius"/>
    </source>
</evidence>
<keyword evidence="3" id="KW-1185">Reference proteome</keyword>
<organism evidence="2 3">
    <name type="scientific">Dietzia cinnamea</name>
    <dbReference type="NCBI Taxonomy" id="321318"/>
    <lineage>
        <taxon>Bacteria</taxon>
        <taxon>Bacillati</taxon>
        <taxon>Actinomycetota</taxon>
        <taxon>Actinomycetes</taxon>
        <taxon>Mycobacteriales</taxon>
        <taxon>Dietziaceae</taxon>
        <taxon>Dietzia</taxon>
    </lineage>
</organism>
<evidence type="ECO:0000313" key="2">
    <source>
        <dbReference type="EMBL" id="MEX6462823.1"/>
    </source>
</evidence>
<keyword evidence="1" id="KW-1133">Transmembrane helix</keyword>
<dbReference type="RefSeq" id="WP_369141382.1">
    <property type="nucleotide sequence ID" value="NZ_JBFTEZ010000001.1"/>
</dbReference>
<comment type="caution">
    <text evidence="2">The sequence shown here is derived from an EMBL/GenBank/DDBJ whole genome shotgun (WGS) entry which is preliminary data.</text>
</comment>
<feature type="transmembrane region" description="Helical" evidence="1">
    <location>
        <begin position="6"/>
        <end position="28"/>
    </location>
</feature>
<dbReference type="Proteomes" id="UP001560293">
    <property type="component" value="Unassembled WGS sequence"/>
</dbReference>
<keyword evidence="1" id="KW-0472">Membrane</keyword>